<feature type="compositionally biased region" description="Polar residues" evidence="1">
    <location>
        <begin position="20"/>
        <end position="30"/>
    </location>
</feature>
<feature type="compositionally biased region" description="Low complexity" evidence="1">
    <location>
        <begin position="316"/>
        <end position="334"/>
    </location>
</feature>
<feature type="region of interest" description="Disordered" evidence="1">
    <location>
        <begin position="1"/>
        <end position="91"/>
    </location>
</feature>
<gene>
    <name evidence="2" type="ORF">CTheo_5028</name>
</gene>
<feature type="compositionally biased region" description="Basic and acidic residues" evidence="1">
    <location>
        <begin position="242"/>
        <end position="253"/>
    </location>
</feature>
<organism evidence="2 3">
    <name type="scientific">Ceratobasidium theobromae</name>
    <dbReference type="NCBI Taxonomy" id="1582974"/>
    <lineage>
        <taxon>Eukaryota</taxon>
        <taxon>Fungi</taxon>
        <taxon>Dikarya</taxon>
        <taxon>Basidiomycota</taxon>
        <taxon>Agaricomycotina</taxon>
        <taxon>Agaricomycetes</taxon>
        <taxon>Cantharellales</taxon>
        <taxon>Ceratobasidiaceae</taxon>
        <taxon>Ceratobasidium</taxon>
    </lineage>
</organism>
<feature type="region of interest" description="Disordered" evidence="1">
    <location>
        <begin position="382"/>
        <end position="428"/>
    </location>
</feature>
<dbReference type="OrthoDB" id="2507647at2759"/>
<evidence type="ECO:0000256" key="1">
    <source>
        <dbReference type="SAM" id="MobiDB-lite"/>
    </source>
</evidence>
<dbReference type="Proteomes" id="UP000383932">
    <property type="component" value="Unassembled WGS sequence"/>
</dbReference>
<name>A0A5N5QJ78_9AGAM</name>
<evidence type="ECO:0000313" key="3">
    <source>
        <dbReference type="Proteomes" id="UP000383932"/>
    </source>
</evidence>
<reference evidence="2 3" key="1">
    <citation type="journal article" date="2019" name="Fungal Biol. Biotechnol.">
        <title>Draft genome sequence of fastidious pathogen Ceratobasidium theobromae, which causes vascular-streak dieback in Theobroma cacao.</title>
        <authorList>
            <person name="Ali S.S."/>
            <person name="Asman A."/>
            <person name="Shao J."/>
            <person name="Firmansyah A.P."/>
            <person name="Susilo A.W."/>
            <person name="Rosmana A."/>
            <person name="McMahon P."/>
            <person name="Junaid M."/>
            <person name="Guest D."/>
            <person name="Kheng T.Y."/>
            <person name="Meinhardt L.W."/>
            <person name="Bailey B.A."/>
        </authorList>
    </citation>
    <scope>NUCLEOTIDE SEQUENCE [LARGE SCALE GENOMIC DNA]</scope>
    <source>
        <strain evidence="2 3">CT2</strain>
    </source>
</reference>
<dbReference type="EMBL" id="SSOP01000101">
    <property type="protein sequence ID" value="KAB5591521.1"/>
    <property type="molecule type" value="Genomic_DNA"/>
</dbReference>
<comment type="caution">
    <text evidence="2">The sequence shown here is derived from an EMBL/GenBank/DDBJ whole genome shotgun (WGS) entry which is preliminary data.</text>
</comment>
<keyword evidence="3" id="KW-1185">Reference proteome</keyword>
<dbReference type="AlphaFoldDB" id="A0A5N5QJ78"/>
<evidence type="ECO:0000313" key="2">
    <source>
        <dbReference type="EMBL" id="KAB5591521.1"/>
    </source>
</evidence>
<protein>
    <submittedName>
        <fullName evidence="2">Uncharacterized protein</fullName>
    </submittedName>
</protein>
<feature type="compositionally biased region" description="Basic residues" evidence="1">
    <location>
        <begin position="405"/>
        <end position="419"/>
    </location>
</feature>
<feature type="region of interest" description="Disordered" evidence="1">
    <location>
        <begin position="206"/>
        <end position="334"/>
    </location>
</feature>
<accession>A0A5N5QJ78</accession>
<feature type="compositionally biased region" description="Acidic residues" evidence="1">
    <location>
        <begin position="254"/>
        <end position="268"/>
    </location>
</feature>
<feature type="compositionally biased region" description="Polar residues" evidence="1">
    <location>
        <begin position="391"/>
        <end position="402"/>
    </location>
</feature>
<sequence length="473" mass="52200">MAELEHPQIFFPDDPLGAPNMSQPQSNGRNTPAGGGHNADEAIMIGSSDEEDEDPAPPRRPTPAGSLLERMNRLHGNRRGTPIPRAPENGLRIMSPPPPLPGLYHFPMLHDHPGLPRLRPPDAPPLSARLFMPHALRQLSRADRLQVLRIFQQEHIGIPFGPLMDIVGYPPERPGPPAQPEGYDVRMTHASLKPRMGYTFDFAPDEETEETPVAAQPKPATPPPQVRTRTTIIIPDSPPARPVDHKGKGRARDEDLDQNDLNLEDNPDETINLASSPVGSPSPSRTRRERSRRRPEAVEIVEFLSDDELDHQGRRASGSGTSAASVASSSQAAQPEKIQTVLVCASCRLPLRTGGDRLWALRCGHMIDSRCYRKFAEGPVEEGEDRVLTFNPETAQAEPSTSGRPARKRRRTNRNKGKGKGPAPPPVPQVIETLHWKCPVAQCRRVHKSEHIMTGDELVWQPAKEDGAIKVFI</sequence>
<proteinExistence type="predicted"/>